<dbReference type="SUPFAM" id="SSF56935">
    <property type="entry name" value="Porins"/>
    <property type="match status" value="1"/>
</dbReference>
<dbReference type="SUPFAM" id="SSF49464">
    <property type="entry name" value="Carboxypeptidase regulatory domain-like"/>
    <property type="match status" value="1"/>
</dbReference>
<keyword evidence="4" id="KW-0998">Cell outer membrane</keyword>
<organism evidence="7 8">
    <name type="scientific">Butyricimonas paravirosa</name>
    <dbReference type="NCBI Taxonomy" id="1472417"/>
    <lineage>
        <taxon>Bacteria</taxon>
        <taxon>Pseudomonadati</taxon>
        <taxon>Bacteroidota</taxon>
        <taxon>Bacteroidia</taxon>
        <taxon>Bacteroidales</taxon>
        <taxon>Odoribacteraceae</taxon>
        <taxon>Butyricimonas</taxon>
    </lineage>
</organism>
<dbReference type="InterPro" id="IPR023996">
    <property type="entry name" value="TonB-dep_OMP_SusC/RagA"/>
</dbReference>
<dbReference type="InterPro" id="IPR012910">
    <property type="entry name" value="Plug_dom"/>
</dbReference>
<evidence type="ECO:0000313" key="7">
    <source>
        <dbReference type="EMBL" id="NJC18022.1"/>
    </source>
</evidence>
<gene>
    <name evidence="7" type="ORF">GGR15_001639</name>
</gene>
<dbReference type="GO" id="GO:0009279">
    <property type="term" value="C:cell outer membrane"/>
    <property type="evidence" value="ECO:0007669"/>
    <property type="project" value="UniProtKB-SubCell"/>
</dbReference>
<dbReference type="InterPro" id="IPR036942">
    <property type="entry name" value="Beta-barrel_TonB_sf"/>
</dbReference>
<keyword evidence="2" id="KW-0813">Transport</keyword>
<evidence type="ECO:0000259" key="5">
    <source>
        <dbReference type="Pfam" id="PF07660"/>
    </source>
</evidence>
<dbReference type="Proteomes" id="UP000576368">
    <property type="component" value="Unassembled WGS sequence"/>
</dbReference>
<dbReference type="InterPro" id="IPR023997">
    <property type="entry name" value="TonB-dep_OMP_SusC/RagA_CS"/>
</dbReference>
<name>A0A7X5YBG9_9BACT</name>
<proteinExistence type="predicted"/>
<evidence type="ECO:0000256" key="3">
    <source>
        <dbReference type="ARBA" id="ARBA00023136"/>
    </source>
</evidence>
<sequence length="1202" mass="135181">MNKNSHHKGSLLKKGISFLLLLIMTVPVLAVNNATLFQQVKQKKVTINKTDAPVKEILEEIKRQTNFDFVINAKFITDLGKRTLKVNDVTVDEALLSLLQGTKYKYQIVNNHITFVLENSPQKNTGKEIITIKGTVTDANQNTLPGVTILLEGTTIGISTNLEGSYVLEIPQQEKIVLVYSFMGMKTKRVEYKGQNTINVTLEEDVVTFDEVVVTGYGNVDKGNYTGAATNVDMNNVVMPGVPSIDQMLQGVVPGMLVTNTSGLVGASPKIRVRGTATLLGTQEPVWVVDGVIQRDPQPFNSSDNTNFSADIDDIKQLAGNAISWLNPNDIESITVLKDASATAIYGSKAANGVIVVTTKKAKIGKISVNYSGDFSIGQRPRYGLYDLMNSQEFMQFSKEIYEERRQYPSGSSILPIGFQGLLEKYLSKEITLDEMNQQYQYLASQNTDWFKILFRNSFNHSHSVGISGGSDKIQNRTSISFTQQKGEAKGNDMTSFQANSNTTINWGEKLIVNLLLKGSMREVDGFAYGVDPFKYAYNTSRAIPAYNEDGSLYYHEKSGQNSKAIFNKYIYNYNILNELDHTGSNSNSRIWGATIDLKFRIFYGLEYQGLVSYNSSSVDTKQYASERSFYITQYRGYEYGSVQPNGIETKSSPLPMGGILATSLTNTSTITVRNSLVFDRLFKDKHRVTLQLGIETNSVKTKGHSSSRNGYMPDRGESFATPPSSYLDHGDPDYEIDNNNYVRGSFSVVNRVENELSEYASAIYTYDGRYVFNFSGRVDASNRFGQDKNKRFEPTWSAGLKWRVARERIFEGSWWLNNLDIYSSYGYQGNAVSSVSPELIATNSYSTLIRAYVLKIKTLPYPDLGWEKTKTFNLGVDASFLKDRINFTFNYFKKISKVLSSKSVPYENGVKNGIVTGSTLENFGYDFVINVVPIRMKDFSWQLSLNTAVTRNKIKKNERVNTLSDYTSGSCIVPGEPYSTFYSYEFDQLNPANGQPMFKNMDIEYGKTPADYLVKSGKYIPDFSGGLNMQFKYKRLALYALFAIQWGGNRRLPKLYPNATSSDPGLPRPEQNVSRKLGKRWKKQGDEAYTNIPSLPGIGGESQKLPATETATSTITTTYSMYNYSNIRIANTDFVRCRSLSLSYEFNEKWLKQIHVNRLLLKASMTNPFMWVRDKKWDGLDPETGDWPTRRTTSLSLQVMF</sequence>
<dbReference type="Pfam" id="PF13715">
    <property type="entry name" value="CarbopepD_reg_2"/>
    <property type="match status" value="1"/>
</dbReference>
<dbReference type="RefSeq" id="WP_229782413.1">
    <property type="nucleotide sequence ID" value="NZ_BMPA01000006.1"/>
</dbReference>
<dbReference type="NCBIfam" id="TIGR04057">
    <property type="entry name" value="SusC_RagA_signa"/>
    <property type="match status" value="1"/>
</dbReference>
<dbReference type="Pfam" id="PF07660">
    <property type="entry name" value="STN"/>
    <property type="match status" value="1"/>
</dbReference>
<evidence type="ECO:0000256" key="2">
    <source>
        <dbReference type="ARBA" id="ARBA00022448"/>
    </source>
</evidence>
<evidence type="ECO:0000256" key="4">
    <source>
        <dbReference type="ARBA" id="ARBA00023237"/>
    </source>
</evidence>
<dbReference type="InterPro" id="IPR011662">
    <property type="entry name" value="Secretin/TonB_short_N"/>
</dbReference>
<dbReference type="EMBL" id="JAATLI010000005">
    <property type="protein sequence ID" value="NJC18022.1"/>
    <property type="molecule type" value="Genomic_DNA"/>
</dbReference>
<dbReference type="NCBIfam" id="TIGR04056">
    <property type="entry name" value="OMP_RagA_SusC"/>
    <property type="match status" value="1"/>
</dbReference>
<evidence type="ECO:0000256" key="1">
    <source>
        <dbReference type="ARBA" id="ARBA00004442"/>
    </source>
</evidence>
<dbReference type="AlphaFoldDB" id="A0A7X5YBG9"/>
<keyword evidence="3" id="KW-0472">Membrane</keyword>
<feature type="domain" description="Secretin/TonB short N-terminal" evidence="5">
    <location>
        <begin position="67"/>
        <end position="114"/>
    </location>
</feature>
<dbReference type="GeneID" id="86893708"/>
<dbReference type="InterPro" id="IPR037066">
    <property type="entry name" value="Plug_dom_sf"/>
</dbReference>
<dbReference type="Gene3D" id="2.60.40.1120">
    <property type="entry name" value="Carboxypeptidase-like, regulatory domain"/>
    <property type="match status" value="1"/>
</dbReference>
<protein>
    <submittedName>
        <fullName evidence="7">TonB-linked SusC/RagA family outer membrane protein</fullName>
    </submittedName>
</protein>
<dbReference type="Pfam" id="PF07715">
    <property type="entry name" value="Plug"/>
    <property type="match status" value="1"/>
</dbReference>
<dbReference type="InterPro" id="IPR008969">
    <property type="entry name" value="CarboxyPept-like_regulatory"/>
</dbReference>
<feature type="domain" description="TonB-dependent receptor plug" evidence="6">
    <location>
        <begin position="224"/>
        <end position="354"/>
    </location>
</feature>
<comment type="subcellular location">
    <subcellularLocation>
        <location evidence="1">Cell outer membrane</location>
    </subcellularLocation>
</comment>
<dbReference type="Gene3D" id="2.170.130.10">
    <property type="entry name" value="TonB-dependent receptor, plug domain"/>
    <property type="match status" value="1"/>
</dbReference>
<evidence type="ECO:0000259" key="6">
    <source>
        <dbReference type="Pfam" id="PF07715"/>
    </source>
</evidence>
<accession>A0A7X5YBG9</accession>
<reference evidence="7 8" key="1">
    <citation type="submission" date="2020-03" db="EMBL/GenBank/DDBJ databases">
        <title>Genomic Encyclopedia of Type Strains, Phase IV (KMG-IV): sequencing the most valuable type-strain genomes for metagenomic binning, comparative biology and taxonomic classification.</title>
        <authorList>
            <person name="Goeker M."/>
        </authorList>
    </citation>
    <scope>NUCLEOTIDE SEQUENCE [LARGE SCALE GENOMIC DNA]</scope>
    <source>
        <strain evidence="7 8">DSM 105722</strain>
    </source>
</reference>
<dbReference type="Gene3D" id="2.40.170.20">
    <property type="entry name" value="TonB-dependent receptor, beta-barrel domain"/>
    <property type="match status" value="1"/>
</dbReference>
<evidence type="ECO:0000313" key="8">
    <source>
        <dbReference type="Proteomes" id="UP000576368"/>
    </source>
</evidence>
<comment type="caution">
    <text evidence="7">The sequence shown here is derived from an EMBL/GenBank/DDBJ whole genome shotgun (WGS) entry which is preliminary data.</text>
</comment>